<dbReference type="EMBL" id="CP017111">
    <property type="protein sequence ID" value="AOO64204.1"/>
    <property type="molecule type" value="Genomic_DNA"/>
</dbReference>
<evidence type="ECO:0000256" key="4">
    <source>
        <dbReference type="ARBA" id="ARBA00023172"/>
    </source>
</evidence>
<dbReference type="Pfam" id="PF13356">
    <property type="entry name" value="Arm-DNA-bind_3"/>
    <property type="match status" value="1"/>
</dbReference>
<dbReference type="Gene3D" id="3.30.160.390">
    <property type="entry name" value="Integrase, DNA-binding domain"/>
    <property type="match status" value="1"/>
</dbReference>
<dbReference type="InterPro" id="IPR002104">
    <property type="entry name" value="Integrase_catalytic"/>
</dbReference>
<dbReference type="Proteomes" id="UP000094609">
    <property type="component" value="Chromosome"/>
</dbReference>
<dbReference type="AlphaFoldDB" id="A0A1D7TH81"/>
<dbReference type="InterPro" id="IPR038488">
    <property type="entry name" value="Integrase_DNA-bd_sf"/>
</dbReference>
<evidence type="ECO:0000259" key="5">
    <source>
        <dbReference type="PROSITE" id="PS51898"/>
    </source>
</evidence>
<dbReference type="GO" id="GO:0003677">
    <property type="term" value="F:DNA binding"/>
    <property type="evidence" value="ECO:0007669"/>
    <property type="project" value="UniProtKB-KW"/>
</dbReference>
<keyword evidence="3" id="KW-0238">DNA-binding</keyword>
<dbReference type="InterPro" id="IPR011010">
    <property type="entry name" value="DNA_brk_join_enz"/>
</dbReference>
<dbReference type="Gene3D" id="1.10.443.10">
    <property type="entry name" value="Intergrase catalytic core"/>
    <property type="match status" value="1"/>
</dbReference>
<dbReference type="PANTHER" id="PTHR30629:SF2">
    <property type="entry name" value="PROPHAGE INTEGRASE INTS-RELATED"/>
    <property type="match status" value="1"/>
</dbReference>
<dbReference type="GO" id="GO:0006310">
    <property type="term" value="P:DNA recombination"/>
    <property type="evidence" value="ECO:0007669"/>
    <property type="project" value="UniProtKB-KW"/>
</dbReference>
<protein>
    <submittedName>
        <fullName evidence="6">Integrase</fullName>
    </submittedName>
</protein>
<organism evidence="6 7">
    <name type="scientific">Sulfurospirillum halorespirans DSM 13726</name>
    <dbReference type="NCBI Taxonomy" id="1193502"/>
    <lineage>
        <taxon>Bacteria</taxon>
        <taxon>Pseudomonadati</taxon>
        <taxon>Campylobacterota</taxon>
        <taxon>Epsilonproteobacteria</taxon>
        <taxon>Campylobacterales</taxon>
        <taxon>Sulfurospirillaceae</taxon>
        <taxon>Sulfurospirillum</taxon>
    </lineage>
</organism>
<accession>A0A1D7TH81</accession>
<dbReference type="InterPro" id="IPR050808">
    <property type="entry name" value="Phage_Integrase"/>
</dbReference>
<name>A0A1D7TH81_9BACT</name>
<evidence type="ECO:0000256" key="3">
    <source>
        <dbReference type="ARBA" id="ARBA00023125"/>
    </source>
</evidence>
<evidence type="ECO:0000313" key="6">
    <source>
        <dbReference type="EMBL" id="AOO64204.1"/>
    </source>
</evidence>
<dbReference type="KEGG" id="shal:SHALO_0408"/>
<dbReference type="GO" id="GO:0015074">
    <property type="term" value="P:DNA integration"/>
    <property type="evidence" value="ECO:0007669"/>
    <property type="project" value="UniProtKB-KW"/>
</dbReference>
<evidence type="ECO:0000256" key="1">
    <source>
        <dbReference type="ARBA" id="ARBA00008857"/>
    </source>
</evidence>
<dbReference type="Pfam" id="PF22022">
    <property type="entry name" value="Phage_int_M"/>
    <property type="match status" value="1"/>
</dbReference>
<dbReference type="InterPro" id="IPR053876">
    <property type="entry name" value="Phage_int_M"/>
</dbReference>
<dbReference type="RefSeq" id="WP_069477163.1">
    <property type="nucleotide sequence ID" value="NZ_CP017111.1"/>
</dbReference>
<keyword evidence="4" id="KW-0233">DNA recombination</keyword>
<dbReference type="CDD" id="cd00801">
    <property type="entry name" value="INT_P4_C"/>
    <property type="match status" value="1"/>
</dbReference>
<dbReference type="Pfam" id="PF00589">
    <property type="entry name" value="Phage_integrase"/>
    <property type="match status" value="1"/>
</dbReference>
<keyword evidence="7" id="KW-1185">Reference proteome</keyword>
<reference evidence="7" key="1">
    <citation type="submission" date="2016-08" db="EMBL/GenBank/DDBJ databases">
        <title>Complete genome sequence of the organohalide-respiring Epsilonproteobacterium Sulfurospirillum halorespirans.</title>
        <authorList>
            <person name="Goris T."/>
            <person name="Zimmermann J."/>
            <person name="Schenz B."/>
            <person name="Lemos M."/>
            <person name="Hackermueller J."/>
            <person name="Diekert G."/>
        </authorList>
    </citation>
    <scope>NUCLEOTIDE SEQUENCE [LARGE SCALE GENOMIC DNA]</scope>
    <source>
        <strain>DSM 13726</strain>
        <strain evidence="7">PCE-M2</strain>
    </source>
</reference>
<evidence type="ECO:0000313" key="7">
    <source>
        <dbReference type="Proteomes" id="UP000094609"/>
    </source>
</evidence>
<evidence type="ECO:0000256" key="2">
    <source>
        <dbReference type="ARBA" id="ARBA00022908"/>
    </source>
</evidence>
<feature type="domain" description="Tyr recombinase" evidence="5">
    <location>
        <begin position="207"/>
        <end position="388"/>
    </location>
</feature>
<dbReference type="PANTHER" id="PTHR30629">
    <property type="entry name" value="PROPHAGE INTEGRASE"/>
    <property type="match status" value="1"/>
</dbReference>
<dbReference type="STRING" id="1193502.SHALO_0408"/>
<dbReference type="SUPFAM" id="SSF56349">
    <property type="entry name" value="DNA breaking-rejoining enzymes"/>
    <property type="match status" value="1"/>
</dbReference>
<sequence length="401" mass="46829">MAIKLLKDLQIRNAKPLEQDYRMQDGEGLYILIRPNGSKLWRYNYSFENKKYVYSFGKYPDISLEKARILHQEAIKLKIDGINPVEQKRKVKLEKKQKSVTTFKSIAEEWLIKKTRESSVGYSKEIKSRIERNLYPLLGERDIREIKKSDVASALKIIDIRSPELAGRCLNYTQNIFEYAEDLGIIEFSVIASLSASKFLTKYESTNYAHIQDEQRLKELLIAIDSYSGEYVVRQLLRLLPLVALRPSEAREAKWNEIDFEKRLWVIPKERMKMRSEHIVPLSAQAVNILQETYPFTKNSEYIFQSPRNRMAPLSNNSINKALQILGFKSEQTGHGFRHIFSTTAHEKIAEHGLHSLVIEACLSHKDKNKIRSTYNKAQYIPERTQLMQWYADYLDSIKSK</sequence>
<proteinExistence type="inferred from homology"/>
<comment type="similarity">
    <text evidence="1">Belongs to the 'phage' integrase family.</text>
</comment>
<dbReference type="Gene3D" id="1.10.150.130">
    <property type="match status" value="1"/>
</dbReference>
<keyword evidence="2" id="KW-0229">DNA integration</keyword>
<dbReference type="InterPro" id="IPR013762">
    <property type="entry name" value="Integrase-like_cat_sf"/>
</dbReference>
<gene>
    <name evidence="6" type="ORF">SHALO_0408</name>
</gene>
<dbReference type="PROSITE" id="PS51898">
    <property type="entry name" value="TYR_RECOMBINASE"/>
    <property type="match status" value="1"/>
</dbReference>
<dbReference type="InterPro" id="IPR010998">
    <property type="entry name" value="Integrase_recombinase_N"/>
</dbReference>
<dbReference type="InterPro" id="IPR025166">
    <property type="entry name" value="Integrase_DNA_bind_dom"/>
</dbReference>